<feature type="transmembrane region" description="Helical" evidence="5">
    <location>
        <begin position="59"/>
        <end position="82"/>
    </location>
</feature>
<evidence type="ECO:0000313" key="8">
    <source>
        <dbReference type="Proteomes" id="UP001158986"/>
    </source>
</evidence>
<dbReference type="Proteomes" id="UP001160483">
    <property type="component" value="Unassembled WGS sequence"/>
</dbReference>
<dbReference type="Proteomes" id="UP001158986">
    <property type="component" value="Unassembled WGS sequence"/>
</dbReference>
<feature type="transmembrane region" description="Helical" evidence="5">
    <location>
        <begin position="25"/>
        <end position="47"/>
    </location>
</feature>
<evidence type="ECO:0000313" key="7">
    <source>
        <dbReference type="EMBL" id="CAH0515883.1"/>
    </source>
</evidence>
<dbReference type="EMBL" id="CAKKTJ010000329">
    <property type="protein sequence ID" value="CAH0481580.1"/>
    <property type="molecule type" value="Genomic_DNA"/>
</dbReference>
<evidence type="ECO:0000256" key="4">
    <source>
        <dbReference type="ARBA" id="ARBA00023136"/>
    </source>
</evidence>
<evidence type="ECO:0000256" key="1">
    <source>
        <dbReference type="ARBA" id="ARBA00004141"/>
    </source>
</evidence>
<keyword evidence="2 5" id="KW-0812">Transmembrane</keyword>
<feature type="transmembrane region" description="Helical" evidence="5">
    <location>
        <begin position="88"/>
        <end position="108"/>
    </location>
</feature>
<evidence type="ECO:0000256" key="5">
    <source>
        <dbReference type="SAM" id="Phobius"/>
    </source>
</evidence>
<organism evidence="6 9">
    <name type="scientific">Peronospora belbahrii</name>
    <dbReference type="NCBI Taxonomy" id="622444"/>
    <lineage>
        <taxon>Eukaryota</taxon>
        <taxon>Sar</taxon>
        <taxon>Stramenopiles</taxon>
        <taxon>Oomycota</taxon>
        <taxon>Peronosporomycetes</taxon>
        <taxon>Peronosporales</taxon>
        <taxon>Peronosporaceae</taxon>
        <taxon>Peronospora</taxon>
    </lineage>
</organism>
<evidence type="ECO:0000256" key="2">
    <source>
        <dbReference type="ARBA" id="ARBA00022692"/>
    </source>
</evidence>
<comment type="subcellular location">
    <subcellularLocation>
        <location evidence="1">Membrane</location>
        <topology evidence="1">Multi-pass membrane protein</topology>
    </subcellularLocation>
</comment>
<evidence type="ECO:0000313" key="9">
    <source>
        <dbReference type="Proteomes" id="UP001160483"/>
    </source>
</evidence>
<keyword evidence="8" id="KW-1185">Reference proteome</keyword>
<dbReference type="PANTHER" id="PTHR12570:SF9">
    <property type="entry name" value="MAGNESIUM TRANSPORTER NIPA8-RELATED"/>
    <property type="match status" value="1"/>
</dbReference>
<sequence>MSGQLFFLAAVMRIAHDNGTSRIWSFPLTYVCISGAIGTALFGLYLLNEALAVEDAVVVIYLYEASYIMAGAISGLCLFRDMDHLPTWHYVLYSLSLVLILLGIYVVAKRSLPKAAEDEMYLLPLLAPLSAEDTSVERLFQQASFYARRASYSGPARLHAIRSNRDDSEALGRGRSMSIK</sequence>
<proteinExistence type="predicted"/>
<gene>
    <name evidence="7" type="ORF">PBS001_LOCUS2576</name>
    <name evidence="6" type="ORF">PBS003_LOCUS8185</name>
</gene>
<accession>A0AAU9L7P1</accession>
<evidence type="ECO:0000313" key="6">
    <source>
        <dbReference type="EMBL" id="CAH0481580.1"/>
    </source>
</evidence>
<evidence type="ECO:0000256" key="3">
    <source>
        <dbReference type="ARBA" id="ARBA00022989"/>
    </source>
</evidence>
<reference evidence="6 8" key="1">
    <citation type="submission" date="2021-11" db="EMBL/GenBank/DDBJ databases">
        <authorList>
            <person name="Islam A."/>
            <person name="Islam S."/>
            <person name="Flora M.S."/>
            <person name="Rahman M."/>
            <person name="Ziaur R.M."/>
            <person name="Epstein J.H."/>
            <person name="Hassan M."/>
            <person name="Klassen M."/>
            <person name="Woodard K."/>
            <person name="Webb A."/>
            <person name="Webby R.J."/>
            <person name="El Zowalaty M.E."/>
        </authorList>
    </citation>
    <scope>NUCLEOTIDE SEQUENCE</scope>
    <source>
        <strain evidence="7">Pbs1</strain>
        <strain evidence="6">Pbs3</strain>
    </source>
</reference>
<protein>
    <submittedName>
        <fullName evidence="6">Uncharacterized protein</fullName>
    </submittedName>
</protein>
<dbReference type="GO" id="GO:0016020">
    <property type="term" value="C:membrane"/>
    <property type="evidence" value="ECO:0007669"/>
    <property type="project" value="UniProtKB-SubCell"/>
</dbReference>
<name>A0AAU9L7P1_9STRA</name>
<dbReference type="EMBL" id="CAKLCB010000144">
    <property type="protein sequence ID" value="CAH0515883.1"/>
    <property type="molecule type" value="Genomic_DNA"/>
</dbReference>
<dbReference type="AlphaFoldDB" id="A0AAU9L7P1"/>
<keyword evidence="4 5" id="KW-0472">Membrane</keyword>
<dbReference type="InterPro" id="IPR008521">
    <property type="entry name" value="Mg_trans_NIPA"/>
</dbReference>
<dbReference type="GO" id="GO:0015095">
    <property type="term" value="F:magnesium ion transmembrane transporter activity"/>
    <property type="evidence" value="ECO:0007669"/>
    <property type="project" value="InterPro"/>
</dbReference>
<dbReference type="PANTHER" id="PTHR12570">
    <property type="match status" value="1"/>
</dbReference>
<keyword evidence="3 5" id="KW-1133">Transmembrane helix</keyword>
<comment type="caution">
    <text evidence="6">The sequence shown here is derived from an EMBL/GenBank/DDBJ whole genome shotgun (WGS) entry which is preliminary data.</text>
</comment>